<feature type="non-terminal residue" evidence="1">
    <location>
        <position position="1"/>
    </location>
</feature>
<comment type="caution">
    <text evidence="1">The sequence shown here is derived from an EMBL/GenBank/DDBJ whole genome shotgun (WGS) entry which is preliminary data.</text>
</comment>
<evidence type="ECO:0000313" key="1">
    <source>
        <dbReference type="EMBL" id="OUS39886.1"/>
    </source>
</evidence>
<sequence>LLNQWHTLVGLVNRVLEDDSNIRNVNTQSHWEVMLGNLNRTLEEEVENGSYNKSFDDPKSKDYIRLLLLRMEKTLALYMALTNPAGGLGISAESPDLDVKIIEISDMLAVVDSQSDSLNRVVKRWSFVEKILLKYNTNTAPYIVLHGYGKMRTDLNAHLASL</sequence>
<accession>A0A1Y5HRD3</accession>
<gene>
    <name evidence="1" type="ORF">A9R00_08835</name>
</gene>
<name>A0A1Y5HRD3_OLEAN</name>
<dbReference type="AlphaFoldDB" id="A0A1Y5HRD3"/>
<dbReference type="EMBL" id="MABE01000505">
    <property type="protein sequence ID" value="OUS39886.1"/>
    <property type="molecule type" value="Genomic_DNA"/>
</dbReference>
<organism evidence="1 2">
    <name type="scientific">Oleispira antarctica</name>
    <dbReference type="NCBI Taxonomy" id="188908"/>
    <lineage>
        <taxon>Bacteria</taxon>
        <taxon>Pseudomonadati</taxon>
        <taxon>Pseudomonadota</taxon>
        <taxon>Gammaproteobacteria</taxon>
        <taxon>Oceanospirillales</taxon>
        <taxon>Oceanospirillaceae</taxon>
        <taxon>Oleispira</taxon>
    </lineage>
</organism>
<dbReference type="Proteomes" id="UP000227088">
    <property type="component" value="Unassembled WGS sequence"/>
</dbReference>
<proteinExistence type="predicted"/>
<evidence type="ECO:0000313" key="2">
    <source>
        <dbReference type="Proteomes" id="UP000227088"/>
    </source>
</evidence>
<reference evidence="2" key="1">
    <citation type="journal article" date="2017" name="Proc. Natl. Acad. Sci. U.S.A.">
        <title>Simulation of Deepwater Horizon oil plume reveals substrate specialization within a complex community of hydrocarbon degraders.</title>
        <authorList>
            <person name="Hu P."/>
            <person name="Dubinsky E.A."/>
            <person name="Probst A.J."/>
            <person name="Wang J."/>
            <person name="Sieber C.M.K."/>
            <person name="Tom L.M."/>
            <person name="Gardinali P."/>
            <person name="Banfield J.F."/>
            <person name="Atlas R.M."/>
            <person name="Andersen G.L."/>
        </authorList>
    </citation>
    <scope>NUCLEOTIDE SEQUENCE [LARGE SCALE GENOMIC DNA]</scope>
</reference>
<protein>
    <submittedName>
        <fullName evidence="1">Uncharacterized protein</fullName>
    </submittedName>
</protein>